<dbReference type="PANTHER" id="PTHR12919">
    <property type="entry name" value="30S RIBOSOMAL PROTEIN S16"/>
    <property type="match status" value="1"/>
</dbReference>
<dbReference type="AlphaFoldDB" id="A0A1F5ELA4"/>
<proteinExistence type="predicted"/>
<dbReference type="GO" id="GO:0003735">
    <property type="term" value="F:structural constituent of ribosome"/>
    <property type="evidence" value="ECO:0007669"/>
    <property type="project" value="InterPro"/>
</dbReference>
<dbReference type="GO" id="GO:0005737">
    <property type="term" value="C:cytoplasm"/>
    <property type="evidence" value="ECO:0007669"/>
    <property type="project" value="UniProtKB-ARBA"/>
</dbReference>
<dbReference type="InterPro" id="IPR023803">
    <property type="entry name" value="Ribosomal_bS16_dom_sf"/>
</dbReference>
<gene>
    <name evidence="5" type="ORF">A3E89_02630</name>
</gene>
<keyword evidence="1 5" id="KW-0689">Ribosomal protein</keyword>
<dbReference type="GO" id="GO:0006412">
    <property type="term" value="P:translation"/>
    <property type="evidence" value="ECO:0007669"/>
    <property type="project" value="InterPro"/>
</dbReference>
<evidence type="ECO:0000256" key="2">
    <source>
        <dbReference type="ARBA" id="ARBA00023274"/>
    </source>
</evidence>
<dbReference type="EMBL" id="MFAA01000041">
    <property type="protein sequence ID" value="OGD68178.1"/>
    <property type="molecule type" value="Genomic_DNA"/>
</dbReference>
<dbReference type="PANTHER" id="PTHR12919:SF20">
    <property type="entry name" value="SMALL RIBOSOMAL SUBUNIT PROTEIN BS16M"/>
    <property type="match status" value="1"/>
</dbReference>
<evidence type="ECO:0000256" key="4">
    <source>
        <dbReference type="SAM" id="Coils"/>
    </source>
</evidence>
<protein>
    <recommendedName>
        <fullName evidence="3">30S ribosomal protein S16</fullName>
    </recommendedName>
</protein>
<comment type="caution">
    <text evidence="5">The sequence shown here is derived from an EMBL/GenBank/DDBJ whole genome shotgun (WGS) entry which is preliminary data.</text>
</comment>
<sequence length="164" mass="17893">MLKIRLQRVGRKHDPSFRIVLTDSKNGPKSGKFNEVLGNYDARRDVKVVNGERIKDLISKGAQVSDTVHNILISEKVIAGKKKNVLPKKSPVVDEEKIKAEAEAVKAKADAEAKVREEAKEAQAKAEAEEKAKAEAEALAEKEAASVVEEAPVIAEVTEETPTE</sequence>
<organism evidence="5 6">
    <name type="scientific">Candidatus Campbellbacteria bacterium RIFCSPHIGHO2_12_FULL_35_10</name>
    <dbReference type="NCBI Taxonomy" id="1797578"/>
    <lineage>
        <taxon>Bacteria</taxon>
        <taxon>Candidatus Campbelliibacteriota</taxon>
    </lineage>
</organism>
<dbReference type="Pfam" id="PF00886">
    <property type="entry name" value="Ribosomal_S16"/>
    <property type="match status" value="1"/>
</dbReference>
<keyword evidence="4" id="KW-0175">Coiled coil</keyword>
<dbReference type="Gene3D" id="3.30.1320.10">
    <property type="match status" value="1"/>
</dbReference>
<keyword evidence="2" id="KW-0687">Ribonucleoprotein</keyword>
<dbReference type="Proteomes" id="UP000185891">
    <property type="component" value="Unassembled WGS sequence"/>
</dbReference>
<evidence type="ECO:0000256" key="1">
    <source>
        <dbReference type="ARBA" id="ARBA00022980"/>
    </source>
</evidence>
<dbReference type="GO" id="GO:0015935">
    <property type="term" value="C:small ribosomal subunit"/>
    <property type="evidence" value="ECO:0007669"/>
    <property type="project" value="TreeGrafter"/>
</dbReference>
<name>A0A1F5ELA4_9BACT</name>
<evidence type="ECO:0000313" key="5">
    <source>
        <dbReference type="EMBL" id="OGD68178.1"/>
    </source>
</evidence>
<evidence type="ECO:0000313" key="6">
    <source>
        <dbReference type="Proteomes" id="UP000185891"/>
    </source>
</evidence>
<feature type="coiled-coil region" evidence="4">
    <location>
        <begin position="108"/>
        <end position="145"/>
    </location>
</feature>
<dbReference type="NCBIfam" id="TIGR00002">
    <property type="entry name" value="S16"/>
    <property type="match status" value="1"/>
</dbReference>
<evidence type="ECO:0000256" key="3">
    <source>
        <dbReference type="ARBA" id="ARBA00035310"/>
    </source>
</evidence>
<dbReference type="SUPFAM" id="SSF54565">
    <property type="entry name" value="Ribosomal protein S16"/>
    <property type="match status" value="1"/>
</dbReference>
<dbReference type="InterPro" id="IPR000307">
    <property type="entry name" value="Ribosomal_bS16"/>
</dbReference>
<reference evidence="5 6" key="1">
    <citation type="journal article" date="2016" name="Nat. Commun.">
        <title>Thousands of microbial genomes shed light on interconnected biogeochemical processes in an aquifer system.</title>
        <authorList>
            <person name="Anantharaman K."/>
            <person name="Brown C.T."/>
            <person name="Hug L.A."/>
            <person name="Sharon I."/>
            <person name="Castelle C.J."/>
            <person name="Probst A.J."/>
            <person name="Thomas B.C."/>
            <person name="Singh A."/>
            <person name="Wilkins M.J."/>
            <person name="Karaoz U."/>
            <person name="Brodie E.L."/>
            <person name="Williams K.H."/>
            <person name="Hubbard S.S."/>
            <person name="Banfield J.F."/>
        </authorList>
    </citation>
    <scope>NUCLEOTIDE SEQUENCE [LARGE SCALE GENOMIC DNA]</scope>
</reference>
<accession>A0A1F5ELA4</accession>